<dbReference type="RefSeq" id="WP_121902683.1">
    <property type="nucleotide sequence ID" value="NZ_REFW01000006.1"/>
</dbReference>
<comment type="caution">
    <text evidence="2">The sequence shown here is derived from an EMBL/GenBank/DDBJ whole genome shotgun (WGS) entry which is preliminary data.</text>
</comment>
<proteinExistence type="predicted"/>
<feature type="transmembrane region" description="Helical" evidence="1">
    <location>
        <begin position="256"/>
        <end position="277"/>
    </location>
</feature>
<keyword evidence="3" id="KW-1185">Reference proteome</keyword>
<gene>
    <name evidence="2" type="ORF">EAX62_15690</name>
</gene>
<sequence length="281" mass="28418">MNTAVTSRGTATLGDKRISFAGVLRSEFIKLTSLRANMGLLLAIMVSGMVVNLALALTMGDAGLPSEPSIPFMLDQVTVGTVLFGQLLAGVLGVIVMAGEYSSGTVHSTLVAVPSRVTVLAAKAVVVFVTVTAVGLVTLVGSWAASYPMYAAFGLGIGLAAPGVALALLSGASYLGFSAVLGLGIGTLLRSVAAGVATVISVILLLPLVLSVLPVSPLIRELHLLTMSKAGDAMVSVADPSAGLMNLADGYLSPTAGWLVAVAWSGVFLVVGAIRLVRKDA</sequence>
<dbReference type="OrthoDB" id="5188656at2"/>
<reference evidence="2 3" key="1">
    <citation type="submission" date="2018-10" db="EMBL/GenBank/DDBJ databases">
        <title>Tessaracoccus antarcticuss sp. nov., isolated from sediment.</title>
        <authorList>
            <person name="Zhou L.Y."/>
            <person name="Du Z.J."/>
        </authorList>
    </citation>
    <scope>NUCLEOTIDE SEQUENCE [LARGE SCALE GENOMIC DNA]</scope>
    <source>
        <strain evidence="2 3">JDX10</strain>
    </source>
</reference>
<evidence type="ECO:0000256" key="1">
    <source>
        <dbReference type="SAM" id="Phobius"/>
    </source>
</evidence>
<feature type="transmembrane region" description="Helical" evidence="1">
    <location>
        <begin position="120"/>
        <end position="144"/>
    </location>
</feature>
<evidence type="ECO:0000313" key="2">
    <source>
        <dbReference type="EMBL" id="RMB57480.1"/>
    </source>
</evidence>
<protein>
    <submittedName>
        <fullName evidence="2">ABC transporter permease</fullName>
    </submittedName>
</protein>
<dbReference type="AlphaFoldDB" id="A0A3M0FXK9"/>
<dbReference type="Proteomes" id="UP000275256">
    <property type="component" value="Unassembled WGS sequence"/>
</dbReference>
<organism evidence="2 3">
    <name type="scientific">Tessaracoccus antarcticus</name>
    <dbReference type="NCBI Taxonomy" id="2479848"/>
    <lineage>
        <taxon>Bacteria</taxon>
        <taxon>Bacillati</taxon>
        <taxon>Actinomycetota</taxon>
        <taxon>Actinomycetes</taxon>
        <taxon>Propionibacteriales</taxon>
        <taxon>Propionibacteriaceae</taxon>
        <taxon>Tessaracoccus</taxon>
    </lineage>
</organism>
<dbReference type="Pfam" id="PF12730">
    <property type="entry name" value="ABC2_membrane_4"/>
    <property type="match status" value="1"/>
</dbReference>
<keyword evidence="1" id="KW-1133">Transmembrane helix</keyword>
<evidence type="ECO:0000313" key="3">
    <source>
        <dbReference type="Proteomes" id="UP000275256"/>
    </source>
</evidence>
<keyword evidence="1" id="KW-0472">Membrane</keyword>
<feature type="transmembrane region" description="Helical" evidence="1">
    <location>
        <begin position="77"/>
        <end position="99"/>
    </location>
</feature>
<keyword evidence="1" id="KW-0812">Transmembrane</keyword>
<feature type="transmembrane region" description="Helical" evidence="1">
    <location>
        <begin position="38"/>
        <end position="57"/>
    </location>
</feature>
<accession>A0A3M0FXK9</accession>
<dbReference type="EMBL" id="REFW01000006">
    <property type="protein sequence ID" value="RMB57480.1"/>
    <property type="molecule type" value="Genomic_DNA"/>
</dbReference>
<feature type="transmembrane region" description="Helical" evidence="1">
    <location>
        <begin position="150"/>
        <end position="175"/>
    </location>
</feature>
<name>A0A3M0FXK9_9ACTN</name>
<feature type="transmembrane region" description="Helical" evidence="1">
    <location>
        <begin position="187"/>
        <end position="210"/>
    </location>
</feature>